<dbReference type="AlphaFoldDB" id="A0A4R8RUT6"/>
<evidence type="ECO:0000313" key="4">
    <source>
        <dbReference type="Proteomes" id="UP000295703"/>
    </source>
</evidence>
<feature type="compositionally biased region" description="Low complexity" evidence="1">
    <location>
        <begin position="193"/>
        <end position="206"/>
    </location>
</feature>
<dbReference type="Proteomes" id="UP000295703">
    <property type="component" value="Unassembled WGS sequence"/>
</dbReference>
<reference evidence="3 4" key="1">
    <citation type="submission" date="2018-12" db="EMBL/GenBank/DDBJ databases">
        <title>Genome sequence and assembly of Colletotrichum trifolii.</title>
        <authorList>
            <person name="Gan P."/>
            <person name="Shirasu K."/>
        </authorList>
    </citation>
    <scope>NUCLEOTIDE SEQUENCE [LARGE SCALE GENOMIC DNA]</scope>
    <source>
        <strain evidence="3 4">543-2</strain>
    </source>
</reference>
<evidence type="ECO:0000256" key="1">
    <source>
        <dbReference type="SAM" id="MobiDB-lite"/>
    </source>
</evidence>
<proteinExistence type="predicted"/>
<dbReference type="EMBL" id="RYZW01000005">
    <property type="protein sequence ID" value="TDZ74193.1"/>
    <property type="molecule type" value="Genomic_DNA"/>
</dbReference>
<evidence type="ECO:0000313" key="3">
    <source>
        <dbReference type="EMBL" id="TDZ74193.1"/>
    </source>
</evidence>
<comment type="caution">
    <text evidence="3">The sequence shown here is derived from an EMBL/GenBank/DDBJ whole genome shotgun (WGS) entry which is preliminary data.</text>
</comment>
<evidence type="ECO:0000256" key="2">
    <source>
        <dbReference type="SAM" id="SignalP"/>
    </source>
</evidence>
<feature type="region of interest" description="Disordered" evidence="1">
    <location>
        <begin position="189"/>
        <end position="215"/>
    </location>
</feature>
<sequence length="215" mass="23152">MQLKNMSTLFLGGAVLLLFVVSTPAKPVDTATPDAEYNVSDMMAAEVQRSRAIRPRDPQPGERFDCEDYSCTAQKTIQTTIGANCVTVCQLNCNVMVNAAKNSAQIGGCSIDNKPMVSAANALVLWQGTDALCGCKYCKCSCAYDIDNIDRPSVLGCAPTVLCRVVPGYTAGYTFSSWTISRRYSCRFPPASNPNSPKQPTSPKSPKAIEASRQD</sequence>
<feature type="chain" id="PRO_5020866015" evidence="2">
    <location>
        <begin position="26"/>
        <end position="215"/>
    </location>
</feature>
<gene>
    <name evidence="3" type="ORF">CTRI78_v000944</name>
</gene>
<accession>A0A4R8RUT6</accession>
<protein>
    <submittedName>
        <fullName evidence="3">Uncharacterized protein</fullName>
    </submittedName>
</protein>
<feature type="signal peptide" evidence="2">
    <location>
        <begin position="1"/>
        <end position="25"/>
    </location>
</feature>
<keyword evidence="2" id="KW-0732">Signal</keyword>
<keyword evidence="4" id="KW-1185">Reference proteome</keyword>
<organism evidence="3 4">
    <name type="scientific">Colletotrichum trifolii</name>
    <dbReference type="NCBI Taxonomy" id="5466"/>
    <lineage>
        <taxon>Eukaryota</taxon>
        <taxon>Fungi</taxon>
        <taxon>Dikarya</taxon>
        <taxon>Ascomycota</taxon>
        <taxon>Pezizomycotina</taxon>
        <taxon>Sordariomycetes</taxon>
        <taxon>Hypocreomycetidae</taxon>
        <taxon>Glomerellales</taxon>
        <taxon>Glomerellaceae</taxon>
        <taxon>Colletotrichum</taxon>
        <taxon>Colletotrichum orbiculare species complex</taxon>
    </lineage>
</organism>
<name>A0A4R8RUT6_COLTR</name>